<dbReference type="SMART" id="SM00524">
    <property type="entry name" value="DWB"/>
    <property type="match status" value="1"/>
</dbReference>
<dbReference type="GO" id="GO:0060395">
    <property type="term" value="P:SMAD protein signal transduction"/>
    <property type="evidence" value="ECO:0007669"/>
    <property type="project" value="TreeGrafter"/>
</dbReference>
<dbReference type="GO" id="GO:0030154">
    <property type="term" value="P:cell differentiation"/>
    <property type="evidence" value="ECO:0007669"/>
    <property type="project" value="TreeGrafter"/>
</dbReference>
<name>A0AAN8EQZ8_TRICO</name>
<evidence type="ECO:0000256" key="3">
    <source>
        <dbReference type="ARBA" id="ARBA00022833"/>
    </source>
</evidence>
<dbReference type="InterPro" id="IPR013790">
    <property type="entry name" value="Dwarfin"/>
</dbReference>
<dbReference type="InterPro" id="IPR017855">
    <property type="entry name" value="SMAD-like_dom_sf"/>
</dbReference>
<evidence type="ECO:0000256" key="6">
    <source>
        <dbReference type="ARBA" id="ARBA00023242"/>
    </source>
</evidence>
<keyword evidence="12" id="KW-1185">Reference proteome</keyword>
<dbReference type="GO" id="GO:0071144">
    <property type="term" value="C:heteromeric SMAD protein complex"/>
    <property type="evidence" value="ECO:0007669"/>
    <property type="project" value="TreeGrafter"/>
</dbReference>
<dbReference type="InterPro" id="IPR001132">
    <property type="entry name" value="SMAD_dom_Dwarfin-type"/>
</dbReference>
<dbReference type="GO" id="GO:0009653">
    <property type="term" value="P:anatomical structure morphogenesis"/>
    <property type="evidence" value="ECO:0007669"/>
    <property type="project" value="TreeGrafter"/>
</dbReference>
<comment type="similarity">
    <text evidence="1 7">Belongs to the dwarfin/SMAD family.</text>
</comment>
<dbReference type="GO" id="GO:0051239">
    <property type="term" value="P:regulation of multicellular organismal process"/>
    <property type="evidence" value="ECO:0007669"/>
    <property type="project" value="UniProtKB-ARBA"/>
</dbReference>
<keyword evidence="5 7" id="KW-0804">Transcription</keyword>
<sequence length="718" mass="80479">MDDIIFEAVRPCETEQVNHAEARSSSAAPSHSPQTPSPANYEATGDQQGTSPYSDSSSSATASEQPRRRSKASTETNPSNSTHPLARPCASDACTTIVAYLMQFNKSSDEEFSRKAIESLTKKLKDKRDELDALIACCGSEGKEADKCVTIARTLDGRLQVAGRKGFPHVVYARVFRWPDLHKNELRHLSICECAFDLKCDSVCVNPYHCERIMNPTLNNLCNLDLTSLKLEQRSPSDGGDVDVDRLAAIYRDFQSEGAWNSTVPFGQQQLNKNSSQGQTAFTAAYPSAETTSWNQAKSMNSSSEVPSGHLFPVAEKSAGSAAMLPSNGFLKQPQQSSQQDFLHLRFDPGHFQTGRSAPEQQQQPLMAGAQQHLYQQHAQQLQNHQLHAKLQTSSHTPIPQTVHLQQHRLSAFTDPSSLAHQPPHLLLPLQRRSEDSTVQEQSNTYVHSNQHGVVPNIVPDKEKKILSRPVPGQPYGNLLNAEFVLGNKLKVNSFEPPSSPVDSNWGCFVYYEKEVQIGRLQVKHSDMYIDGGFGQASNRYCLGRENNPLREQYCHLVRQTIGDGIRLSFKENGDVWVQVYTGRAIFVHSHYLDRESGRSTGDVVHKVYPGAKIKIFDLNNAKAILRQHMVACQMAKEYLAGQKTPMDDLFRMYKKEKLDEEAKKGADDMKRFCVARISFVKGWGPDYSRKSISECPCWIEVKMNRAFQYLDELMHEM</sequence>
<evidence type="ECO:0000256" key="7">
    <source>
        <dbReference type="RuleBase" id="RU361195"/>
    </source>
</evidence>
<reference evidence="11 12" key="1">
    <citation type="submission" date="2019-10" db="EMBL/GenBank/DDBJ databases">
        <title>Assembly and Annotation for the nematode Trichostrongylus colubriformis.</title>
        <authorList>
            <person name="Martin J."/>
        </authorList>
    </citation>
    <scope>NUCLEOTIDE SEQUENCE [LARGE SCALE GENOMIC DNA]</scope>
    <source>
        <strain evidence="11">G859</strain>
        <tissue evidence="11">Whole worm</tissue>
    </source>
</reference>
<dbReference type="Proteomes" id="UP001331761">
    <property type="component" value="Unassembled WGS sequence"/>
</dbReference>
<comment type="subcellular location">
    <subcellularLocation>
        <location evidence="7">Cytoplasm</location>
    </subcellularLocation>
    <subcellularLocation>
        <location evidence="7">Nucleus</location>
    </subcellularLocation>
</comment>
<feature type="compositionally biased region" description="Basic and acidic residues" evidence="8">
    <location>
        <begin position="10"/>
        <end position="22"/>
    </location>
</feature>
<keyword evidence="3" id="KW-0862">Zinc</keyword>
<feature type="region of interest" description="Disordered" evidence="8">
    <location>
        <begin position="1"/>
        <end position="87"/>
    </location>
</feature>
<evidence type="ECO:0000256" key="2">
    <source>
        <dbReference type="ARBA" id="ARBA00022723"/>
    </source>
</evidence>
<feature type="compositionally biased region" description="Low complexity" evidence="8">
    <location>
        <begin position="23"/>
        <end position="39"/>
    </location>
</feature>
<dbReference type="Pfam" id="PF03166">
    <property type="entry name" value="MH2"/>
    <property type="match status" value="1"/>
</dbReference>
<comment type="caution">
    <text evidence="11">The sequence shown here is derived from an EMBL/GenBank/DDBJ whole genome shotgun (WGS) entry which is preliminary data.</text>
</comment>
<dbReference type="GO" id="GO:0050793">
    <property type="term" value="P:regulation of developmental process"/>
    <property type="evidence" value="ECO:0007669"/>
    <property type="project" value="UniProtKB-ARBA"/>
</dbReference>
<keyword evidence="6 7" id="KW-0539">Nucleus</keyword>
<evidence type="ECO:0000259" key="10">
    <source>
        <dbReference type="PROSITE" id="PS51076"/>
    </source>
</evidence>
<dbReference type="GO" id="GO:0005737">
    <property type="term" value="C:cytoplasm"/>
    <property type="evidence" value="ECO:0007669"/>
    <property type="project" value="UniProtKB-SubCell"/>
</dbReference>
<dbReference type="InterPro" id="IPR008984">
    <property type="entry name" value="SMAD_FHA_dom_sf"/>
</dbReference>
<organism evidence="11 12">
    <name type="scientific">Trichostrongylus colubriformis</name>
    <name type="common">Black scour worm</name>
    <dbReference type="NCBI Taxonomy" id="6319"/>
    <lineage>
        <taxon>Eukaryota</taxon>
        <taxon>Metazoa</taxon>
        <taxon>Ecdysozoa</taxon>
        <taxon>Nematoda</taxon>
        <taxon>Chromadorea</taxon>
        <taxon>Rhabditida</taxon>
        <taxon>Rhabditina</taxon>
        <taxon>Rhabditomorpha</taxon>
        <taxon>Strongyloidea</taxon>
        <taxon>Trichostrongylidae</taxon>
        <taxon>Trichostrongylus</taxon>
    </lineage>
</organism>
<dbReference type="EMBL" id="WIXE01023490">
    <property type="protein sequence ID" value="KAK5966431.1"/>
    <property type="molecule type" value="Genomic_DNA"/>
</dbReference>
<feature type="domain" description="MH1" evidence="9">
    <location>
        <begin position="92"/>
        <end position="219"/>
    </location>
</feature>
<dbReference type="GO" id="GO:0009791">
    <property type="term" value="P:post-embryonic development"/>
    <property type="evidence" value="ECO:0007669"/>
    <property type="project" value="UniProtKB-ARBA"/>
</dbReference>
<keyword evidence="7" id="KW-0963">Cytoplasm</keyword>
<dbReference type="PROSITE" id="PS51076">
    <property type="entry name" value="MH2"/>
    <property type="match status" value="1"/>
</dbReference>
<evidence type="ECO:0000256" key="5">
    <source>
        <dbReference type="ARBA" id="ARBA00023163"/>
    </source>
</evidence>
<dbReference type="InterPro" id="IPR013019">
    <property type="entry name" value="MAD_homology_MH1"/>
</dbReference>
<accession>A0AAN8EQZ8</accession>
<dbReference type="SMART" id="SM00523">
    <property type="entry name" value="DWA"/>
    <property type="match status" value="1"/>
</dbReference>
<dbReference type="PANTHER" id="PTHR13703">
    <property type="entry name" value="SMAD"/>
    <property type="match status" value="1"/>
</dbReference>
<feature type="domain" description="MH2" evidence="10">
    <location>
        <begin position="506"/>
        <end position="718"/>
    </location>
</feature>
<feature type="compositionally biased region" description="Low complexity" evidence="8">
    <location>
        <begin position="361"/>
        <end position="371"/>
    </location>
</feature>
<feature type="region of interest" description="Disordered" evidence="8">
    <location>
        <begin position="349"/>
        <end position="371"/>
    </location>
</feature>
<dbReference type="GO" id="GO:0000981">
    <property type="term" value="F:DNA-binding transcription factor activity, RNA polymerase II-specific"/>
    <property type="evidence" value="ECO:0007669"/>
    <property type="project" value="TreeGrafter"/>
</dbReference>
<keyword evidence="4 7" id="KW-0805">Transcription regulation</keyword>
<dbReference type="GO" id="GO:0000978">
    <property type="term" value="F:RNA polymerase II cis-regulatory region sequence-specific DNA binding"/>
    <property type="evidence" value="ECO:0007669"/>
    <property type="project" value="TreeGrafter"/>
</dbReference>
<evidence type="ECO:0000259" key="9">
    <source>
        <dbReference type="PROSITE" id="PS51075"/>
    </source>
</evidence>
<evidence type="ECO:0000256" key="1">
    <source>
        <dbReference type="ARBA" id="ARBA00005545"/>
    </source>
</evidence>
<evidence type="ECO:0000256" key="4">
    <source>
        <dbReference type="ARBA" id="ARBA00023015"/>
    </source>
</evidence>
<gene>
    <name evidence="11" type="ORF">GCK32_005178</name>
</gene>
<dbReference type="PANTHER" id="PTHR13703:SF62">
    <property type="entry name" value="SMAD PROTEIN DAF-3"/>
    <property type="match status" value="1"/>
</dbReference>
<dbReference type="InterPro" id="IPR003619">
    <property type="entry name" value="MAD_homology1_Dwarfin-type"/>
</dbReference>
<dbReference type="SUPFAM" id="SSF56366">
    <property type="entry name" value="SMAD MH1 domain"/>
    <property type="match status" value="1"/>
</dbReference>
<evidence type="ECO:0000256" key="8">
    <source>
        <dbReference type="SAM" id="MobiDB-lite"/>
    </source>
</evidence>
<feature type="compositionally biased region" description="Polar residues" evidence="8">
    <location>
        <begin position="73"/>
        <end position="83"/>
    </location>
</feature>
<dbReference type="GO" id="GO:0046872">
    <property type="term" value="F:metal ion binding"/>
    <property type="evidence" value="ECO:0007669"/>
    <property type="project" value="UniProtKB-KW"/>
</dbReference>
<dbReference type="GO" id="GO:0030509">
    <property type="term" value="P:BMP signaling pathway"/>
    <property type="evidence" value="ECO:0007669"/>
    <property type="project" value="TreeGrafter"/>
</dbReference>
<evidence type="ECO:0000313" key="11">
    <source>
        <dbReference type="EMBL" id="KAK5966431.1"/>
    </source>
</evidence>
<dbReference type="SUPFAM" id="SSF49879">
    <property type="entry name" value="SMAD/FHA domain"/>
    <property type="match status" value="1"/>
</dbReference>
<proteinExistence type="inferred from homology"/>
<dbReference type="Pfam" id="PF03165">
    <property type="entry name" value="MH1"/>
    <property type="match status" value="1"/>
</dbReference>
<dbReference type="GO" id="GO:0070411">
    <property type="term" value="F:I-SMAD binding"/>
    <property type="evidence" value="ECO:0007669"/>
    <property type="project" value="TreeGrafter"/>
</dbReference>
<dbReference type="PROSITE" id="PS51075">
    <property type="entry name" value="MH1"/>
    <property type="match status" value="1"/>
</dbReference>
<dbReference type="Gene3D" id="2.60.200.10">
    <property type="match status" value="1"/>
</dbReference>
<dbReference type="Gene3D" id="3.90.520.10">
    <property type="entry name" value="SMAD MH1 domain"/>
    <property type="match status" value="1"/>
</dbReference>
<protein>
    <recommendedName>
        <fullName evidence="7">Mothers against decapentaplegic homolog</fullName>
        <shortName evidence="7">MAD homolog</shortName>
        <shortName evidence="7">Mothers against DPP homolog</shortName>
    </recommendedName>
    <alternativeName>
        <fullName evidence="7">SMAD family member</fullName>
    </alternativeName>
</protein>
<dbReference type="CDD" id="cd10492">
    <property type="entry name" value="MH1_SMAD_4"/>
    <property type="match status" value="1"/>
</dbReference>
<feature type="compositionally biased region" description="Low complexity" evidence="8">
    <location>
        <begin position="50"/>
        <end position="63"/>
    </location>
</feature>
<keyword evidence="2" id="KW-0479">Metal-binding</keyword>
<dbReference type="InterPro" id="IPR036578">
    <property type="entry name" value="SMAD_MH1_sf"/>
</dbReference>
<evidence type="ECO:0000313" key="12">
    <source>
        <dbReference type="Proteomes" id="UP001331761"/>
    </source>
</evidence>
<dbReference type="AlphaFoldDB" id="A0AAN8EQZ8"/>